<gene>
    <name evidence="1" type="ORF">H9830_09950</name>
</gene>
<feature type="non-terminal residue" evidence="1">
    <location>
        <position position="126"/>
    </location>
</feature>
<reference evidence="1" key="1">
    <citation type="journal article" date="2021" name="PeerJ">
        <title>Extensive microbial diversity within the chicken gut microbiome revealed by metagenomics and culture.</title>
        <authorList>
            <person name="Gilroy R."/>
            <person name="Ravi A."/>
            <person name="Getino M."/>
            <person name="Pursley I."/>
            <person name="Horton D.L."/>
            <person name="Alikhan N.F."/>
            <person name="Baker D."/>
            <person name="Gharbi K."/>
            <person name="Hall N."/>
            <person name="Watson M."/>
            <person name="Adriaenssens E.M."/>
            <person name="Foster-Nyarko E."/>
            <person name="Jarju S."/>
            <person name="Secka A."/>
            <person name="Antonio M."/>
            <person name="Oren A."/>
            <person name="Chaudhuri R.R."/>
            <person name="La Ragione R."/>
            <person name="Hildebrand F."/>
            <person name="Pallen M.J."/>
        </authorList>
    </citation>
    <scope>NUCLEOTIDE SEQUENCE</scope>
    <source>
        <strain evidence="1">ChiGjej1B1-98</strain>
    </source>
</reference>
<dbReference type="AlphaFoldDB" id="A0A9D1YWY3"/>
<comment type="caution">
    <text evidence="1">The sequence shown here is derived from an EMBL/GenBank/DDBJ whole genome shotgun (WGS) entry which is preliminary data.</text>
</comment>
<proteinExistence type="predicted"/>
<organism evidence="1 2">
    <name type="scientific">Candidatus Agrococcus pullicola</name>
    <dbReference type="NCBI Taxonomy" id="2838429"/>
    <lineage>
        <taxon>Bacteria</taxon>
        <taxon>Bacillati</taxon>
        <taxon>Actinomycetota</taxon>
        <taxon>Actinomycetes</taxon>
        <taxon>Micrococcales</taxon>
        <taxon>Microbacteriaceae</taxon>
        <taxon>Agrococcus</taxon>
    </lineage>
</organism>
<evidence type="ECO:0000313" key="2">
    <source>
        <dbReference type="Proteomes" id="UP000824005"/>
    </source>
</evidence>
<accession>A0A9D1YWY3</accession>
<reference evidence="1" key="2">
    <citation type="submission" date="2021-04" db="EMBL/GenBank/DDBJ databases">
        <authorList>
            <person name="Gilroy R."/>
        </authorList>
    </citation>
    <scope>NUCLEOTIDE SEQUENCE</scope>
    <source>
        <strain evidence="1">ChiGjej1B1-98</strain>
    </source>
</reference>
<evidence type="ECO:0000313" key="1">
    <source>
        <dbReference type="EMBL" id="HIY66585.1"/>
    </source>
</evidence>
<name>A0A9D1YWY3_9MICO</name>
<protein>
    <submittedName>
        <fullName evidence="1">Uncharacterized protein</fullName>
    </submittedName>
</protein>
<dbReference type="EMBL" id="DXDC01000303">
    <property type="protein sequence ID" value="HIY66585.1"/>
    <property type="molecule type" value="Genomic_DNA"/>
</dbReference>
<sequence length="126" mass="12743">MKFSFAPGRAWCIAQETAVAVLDPDAQISEVERAHDIVVNGGGASELAAAIGPTALSLVSTAPEVNTLLRYRGVPAAVDGEPLKPAGTGYGDAPSPELIEGSVLELGNTCSLLTAALPFAGGVTRV</sequence>
<dbReference type="Proteomes" id="UP000824005">
    <property type="component" value="Unassembled WGS sequence"/>
</dbReference>